<feature type="domain" description="Integrase catalytic" evidence="1">
    <location>
        <begin position="33"/>
        <end position="122"/>
    </location>
</feature>
<dbReference type="Gene3D" id="3.30.420.10">
    <property type="entry name" value="Ribonuclease H-like superfamily/Ribonuclease H"/>
    <property type="match status" value="1"/>
</dbReference>
<dbReference type="InterPro" id="IPR036397">
    <property type="entry name" value="RNaseH_sf"/>
</dbReference>
<comment type="caution">
    <text evidence="2">The sequence shown here is derived from an EMBL/GenBank/DDBJ whole genome shotgun (WGS) entry which is preliminary data.</text>
</comment>
<evidence type="ECO:0000313" key="2">
    <source>
        <dbReference type="EMBL" id="KAL2518595.1"/>
    </source>
</evidence>
<dbReference type="AlphaFoldDB" id="A0ABD1U0T3"/>
<dbReference type="PANTHER" id="PTHR37984">
    <property type="entry name" value="PROTEIN CBG26694"/>
    <property type="match status" value="1"/>
</dbReference>
<dbReference type="InterPro" id="IPR001584">
    <property type="entry name" value="Integrase_cat-core"/>
</dbReference>
<proteinExistence type="predicted"/>
<reference evidence="3" key="1">
    <citation type="submission" date="2024-07" db="EMBL/GenBank/DDBJ databases">
        <title>Two chromosome-level genome assemblies of Korean endemic species Abeliophyllum distichum and Forsythia ovata (Oleaceae).</title>
        <authorList>
            <person name="Jang H."/>
        </authorList>
    </citation>
    <scope>NUCLEOTIDE SEQUENCE [LARGE SCALE GENOMIC DNA]</scope>
</reference>
<accession>A0ABD1U0T3</accession>
<gene>
    <name evidence="2" type="ORF">Adt_14842</name>
</gene>
<dbReference type="InterPro" id="IPR012337">
    <property type="entry name" value="RNaseH-like_sf"/>
</dbReference>
<evidence type="ECO:0000313" key="3">
    <source>
        <dbReference type="Proteomes" id="UP001604336"/>
    </source>
</evidence>
<protein>
    <recommendedName>
        <fullName evidence="1">Integrase catalytic domain-containing protein</fullName>
    </recommendedName>
</protein>
<dbReference type="Proteomes" id="UP001604336">
    <property type="component" value="Unassembled WGS sequence"/>
</dbReference>
<sequence length="178" mass="19789">MKKDSQNCAKKYDRCQKFSTIPKLPAQNLTPITSSWPFAKCRIDFIGPLPMGKGGVKFAVVAVDYFTKWCEAEPLAKITEENIWKFVWKNIVCHFGISHSLVSDNGTQFVGKKFNSNCENLGETPFAMAYGAEAMIPVEVGISSSRCLPRLTGRETHRLATSSRGLPTKNDLILQLQG</sequence>
<dbReference type="InterPro" id="IPR050951">
    <property type="entry name" value="Retrovirus_Pol_polyprotein"/>
</dbReference>
<keyword evidence="3" id="KW-1185">Reference proteome</keyword>
<dbReference type="PROSITE" id="PS50994">
    <property type="entry name" value="INTEGRASE"/>
    <property type="match status" value="1"/>
</dbReference>
<dbReference type="PANTHER" id="PTHR37984:SF5">
    <property type="entry name" value="PROTEIN NYNRIN-LIKE"/>
    <property type="match status" value="1"/>
</dbReference>
<organism evidence="2 3">
    <name type="scientific">Abeliophyllum distichum</name>
    <dbReference type="NCBI Taxonomy" id="126358"/>
    <lineage>
        <taxon>Eukaryota</taxon>
        <taxon>Viridiplantae</taxon>
        <taxon>Streptophyta</taxon>
        <taxon>Embryophyta</taxon>
        <taxon>Tracheophyta</taxon>
        <taxon>Spermatophyta</taxon>
        <taxon>Magnoliopsida</taxon>
        <taxon>eudicotyledons</taxon>
        <taxon>Gunneridae</taxon>
        <taxon>Pentapetalae</taxon>
        <taxon>asterids</taxon>
        <taxon>lamiids</taxon>
        <taxon>Lamiales</taxon>
        <taxon>Oleaceae</taxon>
        <taxon>Forsythieae</taxon>
        <taxon>Abeliophyllum</taxon>
    </lineage>
</organism>
<evidence type="ECO:0000259" key="1">
    <source>
        <dbReference type="PROSITE" id="PS50994"/>
    </source>
</evidence>
<dbReference type="EMBL" id="JBFOLK010000004">
    <property type="protein sequence ID" value="KAL2518595.1"/>
    <property type="molecule type" value="Genomic_DNA"/>
</dbReference>
<name>A0ABD1U0T3_9LAMI</name>
<dbReference type="Pfam" id="PF00665">
    <property type="entry name" value="rve"/>
    <property type="match status" value="1"/>
</dbReference>
<dbReference type="SUPFAM" id="SSF53098">
    <property type="entry name" value="Ribonuclease H-like"/>
    <property type="match status" value="1"/>
</dbReference>